<dbReference type="FunCoup" id="A0A7J7DS03">
    <property type="interactions" value="889"/>
</dbReference>
<reference evidence="3 4" key="1">
    <citation type="journal article" date="2020" name="Nat. Commun.">
        <title>Genome of Tripterygium wilfordii and identification of cytochrome P450 involved in triptolide biosynthesis.</title>
        <authorList>
            <person name="Tu L."/>
            <person name="Su P."/>
            <person name="Zhang Z."/>
            <person name="Gao L."/>
            <person name="Wang J."/>
            <person name="Hu T."/>
            <person name="Zhou J."/>
            <person name="Zhang Y."/>
            <person name="Zhao Y."/>
            <person name="Liu Y."/>
            <person name="Song Y."/>
            <person name="Tong Y."/>
            <person name="Lu Y."/>
            <person name="Yang J."/>
            <person name="Xu C."/>
            <person name="Jia M."/>
            <person name="Peters R.J."/>
            <person name="Huang L."/>
            <person name="Gao W."/>
        </authorList>
    </citation>
    <scope>NUCLEOTIDE SEQUENCE [LARGE SCALE GENOMIC DNA]</scope>
    <source>
        <strain evidence="4">cv. XIE 37</strain>
        <tissue evidence="3">Leaf</tissue>
    </source>
</reference>
<dbReference type="Pfam" id="PF12638">
    <property type="entry name" value="Staygreen"/>
    <property type="match status" value="1"/>
</dbReference>
<dbReference type="Proteomes" id="UP000593562">
    <property type="component" value="Unassembled WGS sequence"/>
</dbReference>
<evidence type="ECO:0000256" key="1">
    <source>
        <dbReference type="ARBA" id="ARBA00009234"/>
    </source>
</evidence>
<feature type="domain" description="Staygreen protein" evidence="2">
    <location>
        <begin position="63"/>
        <end position="212"/>
    </location>
</feature>
<gene>
    <name evidence="3" type="ORF">HS088_TW04G01043</name>
</gene>
<evidence type="ECO:0000313" key="4">
    <source>
        <dbReference type="Proteomes" id="UP000593562"/>
    </source>
</evidence>
<dbReference type="InParanoid" id="A0A7J7DS03"/>
<protein>
    <submittedName>
        <fullName evidence="3">Protein STAY-GREEN LIKE chloroplastic</fullName>
    </submittedName>
</protein>
<name>A0A7J7DS03_TRIWF</name>
<proteinExistence type="inferred from homology"/>
<accession>A0A7J7DS03</accession>
<dbReference type="PANTHER" id="PTHR31750">
    <property type="entry name" value="PROTEIN STAY-GREEN 1, CHLOROPLASTIC-RELATED"/>
    <property type="match status" value="1"/>
</dbReference>
<dbReference type="EMBL" id="JAAARO010000004">
    <property type="protein sequence ID" value="KAF5749081.1"/>
    <property type="molecule type" value="Genomic_DNA"/>
</dbReference>
<organism evidence="3 4">
    <name type="scientific">Tripterygium wilfordii</name>
    <name type="common">Thunder God vine</name>
    <dbReference type="NCBI Taxonomy" id="458696"/>
    <lineage>
        <taxon>Eukaryota</taxon>
        <taxon>Viridiplantae</taxon>
        <taxon>Streptophyta</taxon>
        <taxon>Embryophyta</taxon>
        <taxon>Tracheophyta</taxon>
        <taxon>Spermatophyta</taxon>
        <taxon>Magnoliopsida</taxon>
        <taxon>eudicotyledons</taxon>
        <taxon>Gunneridae</taxon>
        <taxon>Pentapetalae</taxon>
        <taxon>rosids</taxon>
        <taxon>fabids</taxon>
        <taxon>Celastrales</taxon>
        <taxon>Celastraceae</taxon>
        <taxon>Tripterygium</taxon>
    </lineage>
</organism>
<keyword evidence="4" id="KW-1185">Reference proteome</keyword>
<evidence type="ECO:0000313" key="3">
    <source>
        <dbReference type="EMBL" id="KAF5749081.1"/>
    </source>
</evidence>
<dbReference type="AlphaFoldDB" id="A0A7J7DS03"/>
<dbReference type="InterPro" id="IPR024438">
    <property type="entry name" value="Staygreen"/>
</dbReference>
<dbReference type="PANTHER" id="PTHR31750:SF18">
    <property type="entry name" value="MAGNESIUM DECHELATASE SGRL, CHLOROPLASTIC"/>
    <property type="match status" value="1"/>
</dbReference>
<evidence type="ECO:0000259" key="2">
    <source>
        <dbReference type="Pfam" id="PF12638"/>
    </source>
</evidence>
<comment type="caution">
    <text evidence="3">The sequence shown here is derived from an EMBL/GenBank/DDBJ whole genome shotgun (WGS) entry which is preliminary data.</text>
</comment>
<sequence length="253" mass="28824">MACHCAYYTFQPSTTKKDFSINHSYTKSLKRSRPLLPSNVNNSRASYNTLVSEAVRLLVPPARFEASKLKVVYMGEEMIKCLEIIPRSYILSHCDFTANLTLTISNVINLDQLKGWYSKDDVIAEWKKTDGKLCLHIHCYVSGPNLALDLAAEFRYHIFSKEMPLVLKAVVHGDSANFKAHPELMDSLVWVHFHSSSRKYNRLECWGPLKDAAQGRHKGQFPGLLTSSKDVYHPSRKLQGRKSIFQALFAFLL</sequence>
<dbReference type="OrthoDB" id="1931912at2759"/>
<comment type="similarity">
    <text evidence="1">Belongs to the staygreen family.</text>
</comment>